<proteinExistence type="predicted"/>
<protein>
    <submittedName>
        <fullName evidence="1">Uncharacterized protein</fullName>
    </submittedName>
</protein>
<accession>A0A261ESG1</accession>
<sequence length="42" mass="4687">MTGTRYILLVFGVLRHFVSRPKPIEHDGIGNVGHRGGVSRWA</sequence>
<name>A0A261ESG1_9BIFI</name>
<comment type="caution">
    <text evidence="1">The sequence shown here is derived from an EMBL/GenBank/DDBJ whole genome shotgun (WGS) entry which is preliminary data.</text>
</comment>
<evidence type="ECO:0000313" key="2">
    <source>
        <dbReference type="Proteomes" id="UP000216725"/>
    </source>
</evidence>
<keyword evidence="2" id="KW-1185">Reference proteome</keyword>
<dbReference type="EMBL" id="MWWR01000018">
    <property type="protein sequence ID" value="OZG49791.1"/>
    <property type="molecule type" value="Genomic_DNA"/>
</dbReference>
<evidence type="ECO:0000313" key="1">
    <source>
        <dbReference type="EMBL" id="OZG49791.1"/>
    </source>
</evidence>
<dbReference type="Proteomes" id="UP000216725">
    <property type="component" value="Unassembled WGS sequence"/>
</dbReference>
<dbReference type="AlphaFoldDB" id="A0A261ESG1"/>
<organism evidence="1 2">
    <name type="scientific">Pseudoscardovia radai</name>
    <dbReference type="NCBI Taxonomy" id="987066"/>
    <lineage>
        <taxon>Bacteria</taxon>
        <taxon>Bacillati</taxon>
        <taxon>Actinomycetota</taxon>
        <taxon>Actinomycetes</taxon>
        <taxon>Bifidobacteriales</taxon>
        <taxon>Bifidobacteriaceae</taxon>
        <taxon>Pseudoscardovia</taxon>
    </lineage>
</organism>
<gene>
    <name evidence="1" type="ORF">PSRA_1596</name>
</gene>
<reference evidence="1 2" key="1">
    <citation type="journal article" date="2017" name="BMC Genomics">
        <title>Comparative genomic and phylogenomic analyses of the Bifidobacteriaceae family.</title>
        <authorList>
            <person name="Lugli G.A."/>
            <person name="Milani C."/>
            <person name="Turroni F."/>
            <person name="Duranti S."/>
            <person name="Mancabelli L."/>
            <person name="Mangifesta M."/>
            <person name="Ferrario C."/>
            <person name="Modesto M."/>
            <person name="Mattarelli P."/>
            <person name="Jiri K."/>
            <person name="van Sinderen D."/>
            <person name="Ventura M."/>
        </authorList>
    </citation>
    <scope>NUCLEOTIDE SEQUENCE [LARGE SCALE GENOMIC DNA]</scope>
    <source>
        <strain evidence="1 2">DSM 24742</strain>
    </source>
</reference>